<sequence length="388" mass="41498">MSAEPAPTTGPRDVVVVCPTEYGGQLEHAADLALALCADEGVATVQLVSRPGARDYLGWGEDHPVRVVETVPPRRTRVPGSAAGKVLRAGLQVWDLVREHLAVRAAAGRAGRTAVLALDSTKYPLPGVLRAHRDQRTAVFVHNAQPHFDLDSASPRERFLLWLDRSCARHADRVVTHGAEQAQIVRGCTSRPVAAVDLPVSSRLDPEPAQSAQLPAEPFTLCIGEMRANKGLELAIRAAGDAGVPLLVRGAAETPELGRELTRLAADHPSVDLEDRFLSREEFAALVQQAAVIVLPYTHFDAHSGVLAKAVGAGTPVVASDLPSLRTQALGYDRFTAADVRDTRAFGATLRAVYDDAATPRPDRRAVSGRDHADWQPTVAAVLGTWTS</sequence>
<accession>A0AAX2SFE5</accession>
<evidence type="ECO:0000313" key="2">
    <source>
        <dbReference type="Proteomes" id="UP000298017"/>
    </source>
</evidence>
<evidence type="ECO:0000313" key="1">
    <source>
        <dbReference type="EMBL" id="TFI02373.1"/>
    </source>
</evidence>
<gene>
    <name evidence="1" type="ORF">E4P33_04115</name>
</gene>
<dbReference type="EMBL" id="SPNK01000003">
    <property type="protein sequence ID" value="TFI02373.1"/>
    <property type="molecule type" value="Genomic_DNA"/>
</dbReference>
<name>A0AAX2SFE5_KOCRH</name>
<dbReference type="SUPFAM" id="SSF53756">
    <property type="entry name" value="UDP-Glycosyltransferase/glycogen phosphorylase"/>
    <property type="match status" value="1"/>
</dbReference>
<reference evidence="1 2" key="1">
    <citation type="submission" date="2019-03" db="EMBL/GenBank/DDBJ databases">
        <title>Genome Sequencing and Assembly of Various Microbes Isolated from Alder Root Nodule.</title>
        <authorList>
            <person name="Swanson E."/>
            <person name="Sevigny J.L."/>
            <person name="Pesce C."/>
            <person name="Davis I."/>
            <person name="Kleiner V."/>
            <person name="Tisa L."/>
        </authorList>
    </citation>
    <scope>NUCLEOTIDE SEQUENCE [LARGE SCALE GENOMIC DNA]</scope>
    <source>
        <strain evidence="1 2">4R-31</strain>
    </source>
</reference>
<protein>
    <submittedName>
        <fullName evidence="1">Glycosyltransferase</fullName>
    </submittedName>
</protein>
<comment type="caution">
    <text evidence="1">The sequence shown here is derived from an EMBL/GenBank/DDBJ whole genome shotgun (WGS) entry which is preliminary data.</text>
</comment>
<dbReference type="Pfam" id="PF13692">
    <property type="entry name" value="Glyco_trans_1_4"/>
    <property type="match status" value="1"/>
</dbReference>
<proteinExistence type="predicted"/>
<keyword evidence="2" id="KW-1185">Reference proteome</keyword>
<dbReference type="AlphaFoldDB" id="A0AAX2SFE5"/>
<dbReference type="Gene3D" id="3.40.50.2000">
    <property type="entry name" value="Glycogen Phosphorylase B"/>
    <property type="match status" value="1"/>
</dbReference>
<dbReference type="Proteomes" id="UP000298017">
    <property type="component" value="Unassembled WGS sequence"/>
</dbReference>
<organism evidence="1 2">
    <name type="scientific">Kocuria rhizophila</name>
    <dbReference type="NCBI Taxonomy" id="72000"/>
    <lineage>
        <taxon>Bacteria</taxon>
        <taxon>Bacillati</taxon>
        <taxon>Actinomycetota</taxon>
        <taxon>Actinomycetes</taxon>
        <taxon>Micrococcales</taxon>
        <taxon>Micrococcaceae</taxon>
        <taxon>Kocuria</taxon>
    </lineage>
</organism>